<dbReference type="PANTHER" id="PTHR33920">
    <property type="entry name" value="THIONIN-2.1-RELATED"/>
    <property type="match status" value="1"/>
</dbReference>
<keyword evidence="10" id="KW-1185">Reference proteome</keyword>
<keyword evidence="3" id="KW-0964">Secreted</keyword>
<dbReference type="HOGENOM" id="CLU_132328_0_0_1"/>
<dbReference type="Gramene" id="KQL01647">
    <property type="protein sequence ID" value="KQL01647"/>
    <property type="gene ID" value="SETIT_014527mg"/>
</dbReference>
<evidence type="ECO:0000256" key="5">
    <source>
        <dbReference type="ARBA" id="ARBA00022729"/>
    </source>
</evidence>
<evidence type="ECO:0000256" key="2">
    <source>
        <dbReference type="ARBA" id="ARBA00004613"/>
    </source>
</evidence>
<dbReference type="EnsemblPlants" id="KQL01647">
    <property type="protein sequence ID" value="KQL01647"/>
    <property type="gene ID" value="SETIT_014527mg"/>
</dbReference>
<name>K3YJV8_SETIT</name>
<proteinExistence type="inferred from homology"/>
<evidence type="ECO:0000256" key="3">
    <source>
        <dbReference type="ARBA" id="ARBA00022525"/>
    </source>
</evidence>
<reference evidence="9" key="2">
    <citation type="submission" date="2018-08" db="UniProtKB">
        <authorList>
            <consortium name="EnsemblPlants"/>
        </authorList>
    </citation>
    <scope>IDENTIFICATION</scope>
    <source>
        <strain evidence="9">Yugu1</strain>
    </source>
</reference>
<keyword evidence="4" id="KW-0800">Toxin</keyword>
<dbReference type="GO" id="GO:0005576">
    <property type="term" value="C:extracellular region"/>
    <property type="evidence" value="ECO:0007669"/>
    <property type="project" value="UniProtKB-SubCell"/>
</dbReference>
<dbReference type="eggNOG" id="ENOG502SUEZ">
    <property type="taxonomic scope" value="Eukaryota"/>
</dbReference>
<dbReference type="FunFam" id="3.30.1350.10:FF:000001">
    <property type="entry name" value="Hellethionin-D"/>
    <property type="match status" value="1"/>
</dbReference>
<keyword evidence="7" id="KW-1015">Disulfide bond</keyword>
<comment type="similarity">
    <text evidence="8">Belongs to the plant thionin (TC 1.C.44) family. 4 C-C subfamily.</text>
</comment>
<comment type="subcellular location">
    <subcellularLocation>
        <location evidence="2">Secreted</location>
    </subcellularLocation>
</comment>
<dbReference type="SUPFAM" id="SSF57429">
    <property type="entry name" value="Crambin-like"/>
    <property type="match status" value="1"/>
</dbReference>
<dbReference type="PANTHER" id="PTHR33920:SF2">
    <property type="entry name" value="THIONIN-2.1-RELATED"/>
    <property type="match status" value="1"/>
</dbReference>
<dbReference type="GO" id="GO:0090729">
    <property type="term" value="F:toxin activity"/>
    <property type="evidence" value="ECO:0007669"/>
    <property type="project" value="UniProtKB-KW"/>
</dbReference>
<evidence type="ECO:0000313" key="10">
    <source>
        <dbReference type="Proteomes" id="UP000004995"/>
    </source>
</evidence>
<sequence>MEELAGRERGQRSRLIRLHTSFSPWPRHNHSMMKNMALAGNGMKKLILAVLLLCLVIGQIQVEAKSCCPSTTARNVYNTCRLTGASRPTCAKLSGCQIISGNKCKPPNDHLTLDPDTEEVNVLNFCKLGCASSVCNNINAALGNEEANDAVESCDQACSSFCSVHVGSATVVA</sequence>
<dbReference type="EMBL" id="AGNK02003806">
    <property type="status" value="NOT_ANNOTATED_CDS"/>
    <property type="molecule type" value="Genomic_DNA"/>
</dbReference>
<organism evidence="9 10">
    <name type="scientific">Setaria italica</name>
    <name type="common">Foxtail millet</name>
    <name type="synonym">Panicum italicum</name>
    <dbReference type="NCBI Taxonomy" id="4555"/>
    <lineage>
        <taxon>Eukaryota</taxon>
        <taxon>Viridiplantae</taxon>
        <taxon>Streptophyta</taxon>
        <taxon>Embryophyta</taxon>
        <taxon>Tracheophyta</taxon>
        <taxon>Spermatophyta</taxon>
        <taxon>Magnoliopsida</taxon>
        <taxon>Liliopsida</taxon>
        <taxon>Poales</taxon>
        <taxon>Poaceae</taxon>
        <taxon>PACMAD clade</taxon>
        <taxon>Panicoideae</taxon>
        <taxon>Panicodae</taxon>
        <taxon>Paniceae</taxon>
        <taxon>Cenchrinae</taxon>
        <taxon>Setaria</taxon>
    </lineage>
</organism>
<dbReference type="OMA" id="VQHASIR"/>
<keyword evidence="6" id="KW-0611">Plant defense</keyword>
<reference evidence="10" key="1">
    <citation type="journal article" date="2012" name="Nat. Biotechnol.">
        <title>Reference genome sequence of the model plant Setaria.</title>
        <authorList>
            <person name="Bennetzen J.L."/>
            <person name="Schmutz J."/>
            <person name="Wang H."/>
            <person name="Percifield R."/>
            <person name="Hawkins J."/>
            <person name="Pontaroli A.C."/>
            <person name="Estep M."/>
            <person name="Feng L."/>
            <person name="Vaughn J.N."/>
            <person name="Grimwood J."/>
            <person name="Jenkins J."/>
            <person name="Barry K."/>
            <person name="Lindquist E."/>
            <person name="Hellsten U."/>
            <person name="Deshpande S."/>
            <person name="Wang X."/>
            <person name="Wu X."/>
            <person name="Mitros T."/>
            <person name="Triplett J."/>
            <person name="Yang X."/>
            <person name="Ye C.Y."/>
            <person name="Mauro-Herrera M."/>
            <person name="Wang L."/>
            <person name="Li P."/>
            <person name="Sharma M."/>
            <person name="Sharma R."/>
            <person name="Ronald P.C."/>
            <person name="Panaud O."/>
            <person name="Kellogg E.A."/>
            <person name="Brutnell T.P."/>
            <person name="Doust A.N."/>
            <person name="Tuskan G.A."/>
            <person name="Rokhsar D."/>
            <person name="Devos K.M."/>
        </authorList>
    </citation>
    <scope>NUCLEOTIDE SEQUENCE [LARGE SCALE GENOMIC DNA]</scope>
    <source>
        <strain evidence="10">cv. Yugu1</strain>
    </source>
</reference>
<dbReference type="GO" id="GO:0006952">
    <property type="term" value="P:defense response"/>
    <property type="evidence" value="ECO:0007669"/>
    <property type="project" value="UniProtKB-KW"/>
</dbReference>
<dbReference type="Proteomes" id="UP000004995">
    <property type="component" value="Unassembled WGS sequence"/>
</dbReference>
<evidence type="ECO:0000256" key="8">
    <source>
        <dbReference type="ARBA" id="ARBA00043965"/>
    </source>
</evidence>
<dbReference type="InterPro" id="IPR001010">
    <property type="entry name" value="Thionin"/>
</dbReference>
<evidence type="ECO:0000313" key="9">
    <source>
        <dbReference type="EnsemblPlants" id="KQL01647"/>
    </source>
</evidence>
<dbReference type="InParanoid" id="K3YJV8"/>
<accession>K3YJV8</accession>
<keyword evidence="5" id="KW-0732">Signal</keyword>
<dbReference type="Gene3D" id="3.30.1350.10">
    <property type="entry name" value="Thionin-like"/>
    <property type="match status" value="1"/>
</dbReference>
<comment type="function">
    <text evidence="1">Thionins are small plant proteins which are toxic to animal cells. They seem to exert their toxic effect at the level of the cell membrane. Their precise function is not known.</text>
</comment>
<dbReference type="AlphaFoldDB" id="K3YJV8"/>
<evidence type="ECO:0000256" key="4">
    <source>
        <dbReference type="ARBA" id="ARBA00022656"/>
    </source>
</evidence>
<dbReference type="FunCoup" id="K3YJV8">
    <property type="interactions" value="94"/>
</dbReference>
<dbReference type="InterPro" id="IPR036391">
    <property type="entry name" value="Thionin-like_sf"/>
</dbReference>
<evidence type="ECO:0000256" key="6">
    <source>
        <dbReference type="ARBA" id="ARBA00022821"/>
    </source>
</evidence>
<protein>
    <submittedName>
        <fullName evidence="9">Uncharacterized protein</fullName>
    </submittedName>
</protein>
<evidence type="ECO:0000256" key="7">
    <source>
        <dbReference type="ARBA" id="ARBA00023157"/>
    </source>
</evidence>
<evidence type="ECO:0000256" key="1">
    <source>
        <dbReference type="ARBA" id="ARBA00002847"/>
    </source>
</evidence>
<dbReference type="PROSITE" id="PS00271">
    <property type="entry name" value="THIONIN"/>
    <property type="match status" value="1"/>
</dbReference>
<dbReference type="Pfam" id="PF00321">
    <property type="entry name" value="Thionin"/>
    <property type="match status" value="1"/>
</dbReference>
<dbReference type="PRINTS" id="PR00287">
    <property type="entry name" value="THIONIN"/>
</dbReference>